<keyword evidence="5" id="KW-1185">Reference proteome</keyword>
<feature type="region of interest" description="Disordered" evidence="2">
    <location>
        <begin position="115"/>
        <end position="135"/>
    </location>
</feature>
<keyword evidence="1" id="KW-0862">Zinc</keyword>
<dbReference type="GO" id="GO:0008270">
    <property type="term" value="F:zinc ion binding"/>
    <property type="evidence" value="ECO:0007669"/>
    <property type="project" value="UniProtKB-KW"/>
</dbReference>
<feature type="compositionally biased region" description="Low complexity" evidence="2">
    <location>
        <begin position="125"/>
        <end position="135"/>
    </location>
</feature>
<accession>A0A8J2K1D0</accession>
<dbReference type="SMART" id="SM00355">
    <property type="entry name" value="ZnF_C2H2"/>
    <property type="match status" value="2"/>
</dbReference>
<name>A0A8J2K1D0_9HEXA</name>
<evidence type="ECO:0000259" key="3">
    <source>
        <dbReference type="PROSITE" id="PS50157"/>
    </source>
</evidence>
<feature type="compositionally biased region" description="Basic and acidic residues" evidence="2">
    <location>
        <begin position="115"/>
        <end position="124"/>
    </location>
</feature>
<reference evidence="4" key="1">
    <citation type="submission" date="2021-06" db="EMBL/GenBank/DDBJ databases">
        <authorList>
            <person name="Hodson N. C."/>
            <person name="Mongue J. A."/>
            <person name="Jaron S. K."/>
        </authorList>
    </citation>
    <scope>NUCLEOTIDE SEQUENCE</scope>
</reference>
<keyword evidence="1" id="KW-0479">Metal-binding</keyword>
<feature type="domain" description="C2H2-type" evidence="3">
    <location>
        <begin position="40"/>
        <end position="67"/>
    </location>
</feature>
<organism evidence="4 5">
    <name type="scientific">Allacma fusca</name>
    <dbReference type="NCBI Taxonomy" id="39272"/>
    <lineage>
        <taxon>Eukaryota</taxon>
        <taxon>Metazoa</taxon>
        <taxon>Ecdysozoa</taxon>
        <taxon>Arthropoda</taxon>
        <taxon>Hexapoda</taxon>
        <taxon>Collembola</taxon>
        <taxon>Symphypleona</taxon>
        <taxon>Sminthuridae</taxon>
        <taxon>Allacma</taxon>
    </lineage>
</organism>
<dbReference type="EMBL" id="CAJVCH010211663">
    <property type="protein sequence ID" value="CAG7731393.1"/>
    <property type="molecule type" value="Genomic_DNA"/>
</dbReference>
<dbReference type="InterPro" id="IPR013087">
    <property type="entry name" value="Znf_C2H2_type"/>
</dbReference>
<feature type="region of interest" description="Disordered" evidence="2">
    <location>
        <begin position="1"/>
        <end position="53"/>
    </location>
</feature>
<feature type="domain" description="C2H2-type" evidence="3">
    <location>
        <begin position="68"/>
        <end position="95"/>
    </location>
</feature>
<protein>
    <recommendedName>
        <fullName evidence="3">C2H2-type domain-containing protein</fullName>
    </recommendedName>
</protein>
<evidence type="ECO:0000313" key="4">
    <source>
        <dbReference type="EMBL" id="CAG7731393.1"/>
    </source>
</evidence>
<keyword evidence="1" id="KW-0863">Zinc-finger</keyword>
<comment type="caution">
    <text evidence="4">The sequence shown here is derived from an EMBL/GenBank/DDBJ whole genome shotgun (WGS) entry which is preliminary data.</text>
</comment>
<dbReference type="OrthoDB" id="3437960at2759"/>
<evidence type="ECO:0000313" key="5">
    <source>
        <dbReference type="Proteomes" id="UP000708208"/>
    </source>
</evidence>
<evidence type="ECO:0000256" key="1">
    <source>
        <dbReference type="PROSITE-ProRule" id="PRU00042"/>
    </source>
</evidence>
<dbReference type="Proteomes" id="UP000708208">
    <property type="component" value="Unassembled WGS sequence"/>
</dbReference>
<evidence type="ECO:0000256" key="2">
    <source>
        <dbReference type="SAM" id="MobiDB-lite"/>
    </source>
</evidence>
<gene>
    <name evidence="4" type="ORF">AFUS01_LOCUS19987</name>
</gene>
<feature type="compositionally biased region" description="Basic and acidic residues" evidence="2">
    <location>
        <begin position="1"/>
        <end position="12"/>
    </location>
</feature>
<feature type="compositionally biased region" description="Basic and acidic residues" evidence="2">
    <location>
        <begin position="20"/>
        <end position="39"/>
    </location>
</feature>
<dbReference type="AlphaFoldDB" id="A0A8J2K1D0"/>
<sequence length="135" mass="15639">MIDEFDQNRDTDQNICSFDPAREKSPPAVQRRNELEEGPSKCGSCSYSTHQRDSFKNHELVHLEKKPFKCDKCSYSGVLKRFLGTHKRIHRSRKRRRYRFNGSNSVDDAILKEQKNAGCSRDRSYSAAAHRSSSK</sequence>
<proteinExistence type="predicted"/>
<dbReference type="PROSITE" id="PS50157">
    <property type="entry name" value="ZINC_FINGER_C2H2_2"/>
    <property type="match status" value="2"/>
</dbReference>
<feature type="non-terminal residue" evidence="4">
    <location>
        <position position="135"/>
    </location>
</feature>